<evidence type="ECO:0000256" key="2">
    <source>
        <dbReference type="SAM" id="SignalP"/>
    </source>
</evidence>
<feature type="compositionally biased region" description="Basic and acidic residues" evidence="1">
    <location>
        <begin position="103"/>
        <end position="118"/>
    </location>
</feature>
<evidence type="ECO:0000313" key="4">
    <source>
        <dbReference type="Proteomes" id="UP000807504"/>
    </source>
</evidence>
<keyword evidence="4" id="KW-1185">Reference proteome</keyword>
<feature type="compositionally biased region" description="Acidic residues" evidence="1">
    <location>
        <begin position="119"/>
        <end position="129"/>
    </location>
</feature>
<reference evidence="3" key="2">
    <citation type="submission" date="2020-06" db="EMBL/GenBank/DDBJ databases">
        <authorList>
            <person name="Sheffer M."/>
        </authorList>
    </citation>
    <scope>NUCLEOTIDE SEQUENCE</scope>
</reference>
<feature type="signal peptide" evidence="2">
    <location>
        <begin position="1"/>
        <end position="18"/>
    </location>
</feature>
<feature type="chain" id="PRO_5035783642" evidence="2">
    <location>
        <begin position="19"/>
        <end position="192"/>
    </location>
</feature>
<dbReference type="EMBL" id="JABXBU010001863">
    <property type="protein sequence ID" value="KAF8782877.1"/>
    <property type="molecule type" value="Genomic_DNA"/>
</dbReference>
<proteinExistence type="predicted"/>
<reference evidence="3" key="1">
    <citation type="journal article" date="2020" name="bioRxiv">
        <title>Chromosome-level reference genome of the European wasp spider Argiope bruennichi: a resource for studies on range expansion and evolutionary adaptation.</title>
        <authorList>
            <person name="Sheffer M.M."/>
            <person name="Hoppe A."/>
            <person name="Krehenwinkel H."/>
            <person name="Uhl G."/>
            <person name="Kuss A.W."/>
            <person name="Jensen L."/>
            <person name="Jensen C."/>
            <person name="Gillespie R.G."/>
            <person name="Hoff K.J."/>
            <person name="Prost S."/>
        </authorList>
    </citation>
    <scope>NUCLEOTIDE SEQUENCE</scope>
</reference>
<feature type="region of interest" description="Disordered" evidence="1">
    <location>
        <begin position="103"/>
        <end position="135"/>
    </location>
</feature>
<keyword evidence="2" id="KW-0732">Signal</keyword>
<dbReference type="AlphaFoldDB" id="A0A8T0EZ55"/>
<name>A0A8T0EZ55_ARGBR</name>
<evidence type="ECO:0000313" key="3">
    <source>
        <dbReference type="EMBL" id="KAF8782877.1"/>
    </source>
</evidence>
<sequence length="192" mass="21953">MMYKALFLLLVILTVTDAACRQQDCSRVACGNPYCGRGVQPTYDPCVSCCPFCPMKKESAMASNPYTTKLEIEPFGNHTLDMLSVGNVALVRNFTEFQETFLERSQDQRNNDERRYTGDDVDDAEDYDDPANAPADVNAYKSTKTIMKWLYWVDDDYGDFDFSEANNCLTRIKKLAYRKAIQTYRTEKKNSA</sequence>
<dbReference type="Proteomes" id="UP000807504">
    <property type="component" value="Unassembled WGS sequence"/>
</dbReference>
<comment type="caution">
    <text evidence="3">The sequence shown here is derived from an EMBL/GenBank/DDBJ whole genome shotgun (WGS) entry which is preliminary data.</text>
</comment>
<protein>
    <submittedName>
        <fullName evidence="3">Insect toxin mu-NPTX-Nc1a like protein</fullName>
    </submittedName>
</protein>
<accession>A0A8T0EZ55</accession>
<evidence type="ECO:0000256" key="1">
    <source>
        <dbReference type="SAM" id="MobiDB-lite"/>
    </source>
</evidence>
<organism evidence="3 4">
    <name type="scientific">Argiope bruennichi</name>
    <name type="common">Wasp spider</name>
    <name type="synonym">Aranea bruennichi</name>
    <dbReference type="NCBI Taxonomy" id="94029"/>
    <lineage>
        <taxon>Eukaryota</taxon>
        <taxon>Metazoa</taxon>
        <taxon>Ecdysozoa</taxon>
        <taxon>Arthropoda</taxon>
        <taxon>Chelicerata</taxon>
        <taxon>Arachnida</taxon>
        <taxon>Araneae</taxon>
        <taxon>Araneomorphae</taxon>
        <taxon>Entelegynae</taxon>
        <taxon>Araneoidea</taxon>
        <taxon>Araneidae</taxon>
        <taxon>Argiope</taxon>
    </lineage>
</organism>
<gene>
    <name evidence="3" type="ORF">HNY73_013111</name>
</gene>